<evidence type="ECO:0000313" key="3">
    <source>
        <dbReference type="Proteomes" id="UP000281553"/>
    </source>
</evidence>
<proteinExistence type="predicted"/>
<dbReference type="OrthoDB" id="10013007at2759"/>
<accession>A0A3P6QSU2</accession>
<feature type="region of interest" description="Disordered" evidence="1">
    <location>
        <begin position="103"/>
        <end position="125"/>
    </location>
</feature>
<dbReference type="AlphaFoldDB" id="A0A3P6QSU2"/>
<protein>
    <submittedName>
        <fullName evidence="2">Uncharacterized protein</fullName>
    </submittedName>
</protein>
<organism evidence="2 3">
    <name type="scientific">Dibothriocephalus latus</name>
    <name type="common">Fish tapeworm</name>
    <name type="synonym">Diphyllobothrium latum</name>
    <dbReference type="NCBI Taxonomy" id="60516"/>
    <lineage>
        <taxon>Eukaryota</taxon>
        <taxon>Metazoa</taxon>
        <taxon>Spiralia</taxon>
        <taxon>Lophotrochozoa</taxon>
        <taxon>Platyhelminthes</taxon>
        <taxon>Cestoda</taxon>
        <taxon>Eucestoda</taxon>
        <taxon>Diphyllobothriidea</taxon>
        <taxon>Diphyllobothriidae</taxon>
        <taxon>Dibothriocephalus</taxon>
    </lineage>
</organism>
<gene>
    <name evidence="2" type="ORF">DILT_LOCUS1873</name>
</gene>
<keyword evidence="3" id="KW-1185">Reference proteome</keyword>
<sequence>MTRCSIAKDNHSFMSDSEGEFVVTSTAENLNHIVGEAFRLAYTQQRLLGESRRVGAQTQTTAVPSHDLEEAPCLQSNLVVEASVSSEETAVVLATNIAASSTSATVSSAVPENPEQGYSQDSGLRSVSYHSPPIHIAMHNL</sequence>
<evidence type="ECO:0000313" key="2">
    <source>
        <dbReference type="EMBL" id="VDK51959.1"/>
    </source>
</evidence>
<evidence type="ECO:0000256" key="1">
    <source>
        <dbReference type="SAM" id="MobiDB-lite"/>
    </source>
</evidence>
<dbReference type="EMBL" id="UYRU01016320">
    <property type="protein sequence ID" value="VDK51959.1"/>
    <property type="molecule type" value="Genomic_DNA"/>
</dbReference>
<feature type="compositionally biased region" description="Polar residues" evidence="1">
    <location>
        <begin position="116"/>
        <end position="125"/>
    </location>
</feature>
<dbReference type="Proteomes" id="UP000281553">
    <property type="component" value="Unassembled WGS sequence"/>
</dbReference>
<name>A0A3P6QSU2_DIBLA</name>
<reference evidence="2 3" key="1">
    <citation type="submission" date="2018-11" db="EMBL/GenBank/DDBJ databases">
        <authorList>
            <consortium name="Pathogen Informatics"/>
        </authorList>
    </citation>
    <scope>NUCLEOTIDE SEQUENCE [LARGE SCALE GENOMIC DNA]</scope>
</reference>